<keyword evidence="3" id="KW-1185">Reference proteome</keyword>
<dbReference type="InterPro" id="IPR036047">
    <property type="entry name" value="F-box-like_dom_sf"/>
</dbReference>
<accession>A0A6J8CNQ3</accession>
<protein>
    <submittedName>
        <fullName evidence="2">FBXO15</fullName>
    </submittedName>
</protein>
<name>A0A6J8CNQ3_MYTCO</name>
<dbReference type="InterPro" id="IPR001810">
    <property type="entry name" value="F-box_dom"/>
</dbReference>
<dbReference type="Proteomes" id="UP000507470">
    <property type="component" value="Unassembled WGS sequence"/>
</dbReference>
<dbReference type="PANTHER" id="PTHR46731">
    <property type="entry name" value="F-BOX ONLY PROTEIN 15"/>
    <property type="match status" value="1"/>
</dbReference>
<dbReference type="Pfam" id="PF12937">
    <property type="entry name" value="F-box-like"/>
    <property type="match status" value="1"/>
</dbReference>
<dbReference type="AlphaFoldDB" id="A0A6J8CNQ3"/>
<reference evidence="2 3" key="1">
    <citation type="submission" date="2020-06" db="EMBL/GenBank/DDBJ databases">
        <authorList>
            <person name="Li R."/>
            <person name="Bekaert M."/>
        </authorList>
    </citation>
    <scope>NUCLEOTIDE SEQUENCE [LARGE SCALE GENOMIC DNA]</scope>
    <source>
        <strain evidence="3">wild</strain>
    </source>
</reference>
<dbReference type="EMBL" id="CACVKT020005631">
    <property type="protein sequence ID" value="CAC5396582.1"/>
    <property type="molecule type" value="Genomic_DNA"/>
</dbReference>
<dbReference type="SUPFAM" id="SSF81383">
    <property type="entry name" value="F-box domain"/>
    <property type="match status" value="1"/>
</dbReference>
<dbReference type="GO" id="GO:0019005">
    <property type="term" value="C:SCF ubiquitin ligase complex"/>
    <property type="evidence" value="ECO:0007669"/>
    <property type="project" value="TreeGrafter"/>
</dbReference>
<dbReference type="PANTHER" id="PTHR46731:SF1">
    <property type="entry name" value="F-BOX ONLY PROTEIN 15"/>
    <property type="match status" value="1"/>
</dbReference>
<organism evidence="2 3">
    <name type="scientific">Mytilus coruscus</name>
    <name type="common">Sea mussel</name>
    <dbReference type="NCBI Taxonomy" id="42192"/>
    <lineage>
        <taxon>Eukaryota</taxon>
        <taxon>Metazoa</taxon>
        <taxon>Spiralia</taxon>
        <taxon>Lophotrochozoa</taxon>
        <taxon>Mollusca</taxon>
        <taxon>Bivalvia</taxon>
        <taxon>Autobranchia</taxon>
        <taxon>Pteriomorphia</taxon>
        <taxon>Mytilida</taxon>
        <taxon>Mytiloidea</taxon>
        <taxon>Mytilidae</taxon>
        <taxon>Mytilinae</taxon>
        <taxon>Mytilus</taxon>
    </lineage>
</organism>
<dbReference type="OrthoDB" id="3219396at2759"/>
<feature type="domain" description="F-box" evidence="1">
    <location>
        <begin position="77"/>
        <end position="123"/>
    </location>
</feature>
<proteinExistence type="predicted"/>
<dbReference type="PROSITE" id="PS50181">
    <property type="entry name" value="FBOX"/>
    <property type="match status" value="1"/>
</dbReference>
<evidence type="ECO:0000313" key="3">
    <source>
        <dbReference type="Proteomes" id="UP000507470"/>
    </source>
</evidence>
<sequence length="512" mass="57645">MQVCGIFGRVLGILWFCGILCGYQLSGDVDLSHLSTYKQLLQLTGSQETAVLPRVRTTRVPTSRKTAVKTNTGRLKTATIYDLPNEIVLKIFGYLSIGELLSVAQVCHLWHQLSSDNLLWKPLLQACVPSQTVSQQLGDLKSSNLKSSFMQRCIELRNKRVLRLLKKKNPYTGVIHCKDVENAFKFAGISWQIVMTDKSGNEHCLQNQDISYHLMSVSVRWFSLQMIAVSNVKKISLYSCNPLFHDSKTGKVVSNGPYHRSLLYSMDQKLSLALDKLKPVGSDENLKVFALEDGIIIGVWKEGGEIAFIAIASGLPGLVKKCIMGTASKMYQPPKEKISACLPESTYGLYGYSCTIQLRTMKQEIWDQQFNNVECPNSNIRNGIAQFHLMKETDRQILQKELAFPWKTDAFKSKIKDVCCLDVLLTDNEGQVVWNCSSAVSVKKEGSLKFTFDMDFDYCREQSRCIEYSDQKGQIFIQIDKDEDKTYITHIALSVLMEMLPTQGNDISSSGV</sequence>
<dbReference type="Gene3D" id="1.20.1280.50">
    <property type="match status" value="1"/>
</dbReference>
<gene>
    <name evidence="2" type="ORF">MCOR_31121</name>
</gene>
<dbReference type="SMART" id="SM00256">
    <property type="entry name" value="FBOX"/>
    <property type="match status" value="1"/>
</dbReference>
<evidence type="ECO:0000313" key="2">
    <source>
        <dbReference type="EMBL" id="CAC5396582.1"/>
    </source>
</evidence>
<evidence type="ECO:0000259" key="1">
    <source>
        <dbReference type="PROSITE" id="PS50181"/>
    </source>
</evidence>